<evidence type="ECO:0000313" key="1">
    <source>
        <dbReference type="EMBL" id="OLP74284.1"/>
    </source>
</evidence>
<proteinExistence type="predicted"/>
<dbReference type="OrthoDB" id="10275707at2759"/>
<accession>A0A1Q9BUG2</accession>
<keyword evidence="2" id="KW-1185">Reference proteome</keyword>
<name>A0A1Q9BUG2_SYMMI</name>
<organism evidence="1 2">
    <name type="scientific">Symbiodinium microadriaticum</name>
    <name type="common">Dinoflagellate</name>
    <name type="synonym">Zooxanthella microadriatica</name>
    <dbReference type="NCBI Taxonomy" id="2951"/>
    <lineage>
        <taxon>Eukaryota</taxon>
        <taxon>Sar</taxon>
        <taxon>Alveolata</taxon>
        <taxon>Dinophyceae</taxon>
        <taxon>Suessiales</taxon>
        <taxon>Symbiodiniaceae</taxon>
        <taxon>Symbiodinium</taxon>
    </lineage>
</organism>
<dbReference type="Proteomes" id="UP000186817">
    <property type="component" value="Unassembled WGS sequence"/>
</dbReference>
<protein>
    <submittedName>
        <fullName evidence="1">Uncharacterized protein</fullName>
    </submittedName>
</protein>
<reference evidence="1 2" key="1">
    <citation type="submission" date="2016-02" db="EMBL/GenBank/DDBJ databases">
        <title>Genome analysis of coral dinoflagellate symbionts highlights evolutionary adaptations to a symbiotic lifestyle.</title>
        <authorList>
            <person name="Aranda M."/>
            <person name="Li Y."/>
            <person name="Liew Y.J."/>
            <person name="Baumgarten S."/>
            <person name="Simakov O."/>
            <person name="Wilson M."/>
            <person name="Piel J."/>
            <person name="Ashoor H."/>
            <person name="Bougouffa S."/>
            <person name="Bajic V.B."/>
            <person name="Ryu T."/>
            <person name="Ravasi T."/>
            <person name="Bayer T."/>
            <person name="Micklem G."/>
            <person name="Kim H."/>
            <person name="Bhak J."/>
            <person name="Lajeunesse T.C."/>
            <person name="Voolstra C.R."/>
        </authorList>
    </citation>
    <scope>NUCLEOTIDE SEQUENCE [LARGE SCALE GENOMIC DNA]</scope>
    <source>
        <strain evidence="1 2">CCMP2467</strain>
    </source>
</reference>
<evidence type="ECO:0000313" key="2">
    <source>
        <dbReference type="Proteomes" id="UP000186817"/>
    </source>
</evidence>
<sequence length="252" mass="28250">MNQASLNADNLQAITLDNLGFDLYSDDDYAQDIRNFTKAAEPPLDILFWTADTAELFQFYKELRSSVWNLTMSMLGNQETFSLTAKVHAAVQAFDTSQSQRRNLDALDLFAGRAAFKHTARDSGLTAESVEMTDDLINQLEQPKSSVLWKFPVVAMKTNKLGVSTVTGGKDLAASAAYTRCFCRAVLEVFEAARANHEWSIEAPMDYIFMWSQLNLRLAPLVPRVRNLEEDPPVLDELRQSMDAVQNALSLL</sequence>
<dbReference type="EMBL" id="LSRX01003982">
    <property type="protein sequence ID" value="OLP74284.1"/>
    <property type="molecule type" value="Genomic_DNA"/>
</dbReference>
<dbReference type="AlphaFoldDB" id="A0A1Q9BUG2"/>
<comment type="caution">
    <text evidence="1">The sequence shown here is derived from an EMBL/GenBank/DDBJ whole genome shotgun (WGS) entry which is preliminary data.</text>
</comment>
<gene>
    <name evidence="1" type="ORF">AK812_SmicGene46222</name>
</gene>